<evidence type="ECO:0000313" key="2">
    <source>
        <dbReference type="EMBL" id="ORY43019.1"/>
    </source>
</evidence>
<dbReference type="Proteomes" id="UP000193642">
    <property type="component" value="Unassembled WGS sequence"/>
</dbReference>
<evidence type="ECO:0000313" key="3">
    <source>
        <dbReference type="Proteomes" id="UP000193642"/>
    </source>
</evidence>
<keyword evidence="3" id="KW-1185">Reference proteome</keyword>
<reference evidence="2 3" key="1">
    <citation type="submission" date="2016-07" db="EMBL/GenBank/DDBJ databases">
        <title>Pervasive Adenine N6-methylation of Active Genes in Fungi.</title>
        <authorList>
            <consortium name="DOE Joint Genome Institute"/>
            <person name="Mondo S.J."/>
            <person name="Dannebaum R.O."/>
            <person name="Kuo R.C."/>
            <person name="Labutti K."/>
            <person name="Haridas S."/>
            <person name="Kuo A."/>
            <person name="Salamov A."/>
            <person name="Ahrendt S.R."/>
            <person name="Lipzen A."/>
            <person name="Sullivan W."/>
            <person name="Andreopoulos W.B."/>
            <person name="Clum A."/>
            <person name="Lindquist E."/>
            <person name="Daum C."/>
            <person name="Ramamoorthy G.K."/>
            <person name="Gryganskyi A."/>
            <person name="Culley D."/>
            <person name="Magnuson J.K."/>
            <person name="James T.Y."/>
            <person name="O'Malley M.A."/>
            <person name="Stajich J.E."/>
            <person name="Spatafora J.W."/>
            <person name="Visel A."/>
            <person name="Grigoriev I.V."/>
        </authorList>
    </citation>
    <scope>NUCLEOTIDE SEQUENCE [LARGE SCALE GENOMIC DNA]</scope>
    <source>
        <strain evidence="2 3">JEL800</strain>
    </source>
</reference>
<dbReference type="AlphaFoldDB" id="A0A1Y2C7M0"/>
<accession>A0A1Y2C7M0</accession>
<evidence type="ECO:0000313" key="1">
    <source>
        <dbReference type="EMBL" id="ORY43014.1"/>
    </source>
</evidence>
<sequence>MATSLDYSLDSPSLAPPSIWFHDSLGKLFLCEYVCPNIVMTLRNQKCTNSLPL</sequence>
<organism evidence="2 3">
    <name type="scientific">Rhizoclosmatium globosum</name>
    <dbReference type="NCBI Taxonomy" id="329046"/>
    <lineage>
        <taxon>Eukaryota</taxon>
        <taxon>Fungi</taxon>
        <taxon>Fungi incertae sedis</taxon>
        <taxon>Chytridiomycota</taxon>
        <taxon>Chytridiomycota incertae sedis</taxon>
        <taxon>Chytridiomycetes</taxon>
        <taxon>Chytridiales</taxon>
        <taxon>Chytriomycetaceae</taxon>
        <taxon>Rhizoclosmatium</taxon>
    </lineage>
</organism>
<gene>
    <name evidence="1" type="ORF">BCR33DRAFT_717739</name>
    <name evidence="2" type="ORF">BCR33DRAFT_717745</name>
</gene>
<comment type="caution">
    <text evidence="2">The sequence shown here is derived from an EMBL/GenBank/DDBJ whole genome shotgun (WGS) entry which is preliminary data.</text>
</comment>
<protein>
    <submittedName>
        <fullName evidence="2">Uncharacterized protein</fullName>
    </submittedName>
</protein>
<proteinExistence type="predicted"/>
<dbReference type="EMBL" id="MCGO01000026">
    <property type="protein sequence ID" value="ORY43014.1"/>
    <property type="molecule type" value="Genomic_DNA"/>
</dbReference>
<dbReference type="EMBL" id="MCGO01000026">
    <property type="protein sequence ID" value="ORY43019.1"/>
    <property type="molecule type" value="Genomic_DNA"/>
</dbReference>
<name>A0A1Y2C7M0_9FUNG</name>